<evidence type="ECO:0000256" key="1">
    <source>
        <dbReference type="SAM" id="MobiDB-lite"/>
    </source>
</evidence>
<name>A0ABQ3F6R5_9RHOB</name>
<organism evidence="3 4">
    <name type="scientific">Gemmobacter nanjingensis</name>
    <dbReference type="NCBI Taxonomy" id="488454"/>
    <lineage>
        <taxon>Bacteria</taxon>
        <taxon>Pseudomonadati</taxon>
        <taxon>Pseudomonadota</taxon>
        <taxon>Alphaproteobacteria</taxon>
        <taxon>Rhodobacterales</taxon>
        <taxon>Paracoccaceae</taxon>
        <taxon>Gemmobacter</taxon>
    </lineage>
</organism>
<dbReference type="RefSeq" id="WP_189380006.1">
    <property type="nucleotide sequence ID" value="NZ_BMYI01000001.1"/>
</dbReference>
<protein>
    <submittedName>
        <fullName evidence="3">Uncharacterized protein</fullName>
    </submittedName>
</protein>
<feature type="compositionally biased region" description="Basic residues" evidence="1">
    <location>
        <begin position="99"/>
        <end position="108"/>
    </location>
</feature>
<keyword evidence="4" id="KW-1185">Reference proteome</keyword>
<dbReference type="EMBL" id="BMYI01000001">
    <property type="protein sequence ID" value="GHC10064.1"/>
    <property type="molecule type" value="Genomic_DNA"/>
</dbReference>
<dbReference type="Proteomes" id="UP000658305">
    <property type="component" value="Unassembled WGS sequence"/>
</dbReference>
<accession>A0ABQ3F6R5</accession>
<feature type="region of interest" description="Disordered" evidence="1">
    <location>
        <begin position="90"/>
        <end position="123"/>
    </location>
</feature>
<keyword evidence="2" id="KW-1133">Transmembrane helix</keyword>
<feature type="transmembrane region" description="Helical" evidence="2">
    <location>
        <begin position="18"/>
        <end position="37"/>
    </location>
</feature>
<proteinExistence type="predicted"/>
<evidence type="ECO:0000256" key="2">
    <source>
        <dbReference type="SAM" id="Phobius"/>
    </source>
</evidence>
<keyword evidence="2" id="KW-0472">Membrane</keyword>
<keyword evidence="2" id="KW-0812">Transmembrane</keyword>
<evidence type="ECO:0000313" key="4">
    <source>
        <dbReference type="Proteomes" id="UP000658305"/>
    </source>
</evidence>
<reference evidence="4" key="1">
    <citation type="journal article" date="2019" name="Int. J. Syst. Evol. Microbiol.">
        <title>The Global Catalogue of Microorganisms (GCM) 10K type strain sequencing project: providing services to taxonomists for standard genome sequencing and annotation.</title>
        <authorList>
            <consortium name="The Broad Institute Genomics Platform"/>
            <consortium name="The Broad Institute Genome Sequencing Center for Infectious Disease"/>
            <person name="Wu L."/>
            <person name="Ma J."/>
        </authorList>
    </citation>
    <scope>NUCLEOTIDE SEQUENCE [LARGE SCALE GENOMIC DNA]</scope>
    <source>
        <strain evidence="4">KCTC 23298</strain>
    </source>
</reference>
<gene>
    <name evidence="3" type="ORF">GCM10007291_03100</name>
</gene>
<evidence type="ECO:0000313" key="3">
    <source>
        <dbReference type="EMBL" id="GHC10064.1"/>
    </source>
</evidence>
<comment type="caution">
    <text evidence="3">The sequence shown here is derived from an EMBL/GenBank/DDBJ whole genome shotgun (WGS) entry which is preliminary data.</text>
</comment>
<sequence length="123" mass="13500">MAGVKARIAHATKKELRVWAAAIPLVIVYVAVIAPMVSRLDESRIWRDLTGKTPFRSVIITSVTATSLEITLAGTLVKSRDCLALGAPTAQVMKDDHHRGRQPARHHRESTVRRPSEMGDPAL</sequence>